<organism evidence="1 2">
    <name type="scientific">Microbacterium flavum</name>
    <dbReference type="NCBI Taxonomy" id="415216"/>
    <lineage>
        <taxon>Bacteria</taxon>
        <taxon>Bacillati</taxon>
        <taxon>Actinomycetota</taxon>
        <taxon>Actinomycetes</taxon>
        <taxon>Micrococcales</taxon>
        <taxon>Microbacteriaceae</taxon>
        <taxon>Microbacterium</taxon>
    </lineage>
</organism>
<protein>
    <recommendedName>
        <fullName evidence="3">Glycosyl hydrolase family 98 putative carbohydrate-binding module domain-containing protein</fullName>
    </recommendedName>
</protein>
<sequence>MTPIAAHADGVPPDVVLDFENGYYASGWLPNQLPEGQTNEYGGTISPFGLAYDYGASDATSALDVTGYLGQQYSDSYVRFAPGEERTGKGDAATGNLTSPPLTITHPFLNLLVGGGRHPHVPGASIAPPPGRVFEAFAAPIPDGWTGTGDLAGIRTSTDLVPGQSGGRLDTCVGACDPAVGTAASPTFTVESDWIDLLVAGGDHPLGEPGATAVRLVVDGVTVRSATGADSDVLDWASWDVRQWRGHDAHIEVVDERSTGDWGHVLIDHIVFSDSPAAPWSTETSVNVLIDGEVVGSATGNDSSALTWASIDLTPHLGETARIQIVDQAFGEWGHLLVDQLVLSDDPAPTP</sequence>
<reference evidence="1 2" key="1">
    <citation type="submission" date="2021-03" db="EMBL/GenBank/DDBJ databases">
        <title>Microbacterium pauli sp. nov., isolated from microfiltered milk.</title>
        <authorList>
            <person name="Bellassi P."/>
            <person name="Fontana A."/>
            <person name="Callegari M.L."/>
            <person name="Lorenzo M."/>
            <person name="Cappa F."/>
        </authorList>
    </citation>
    <scope>NUCLEOTIDE SEQUENCE [LARGE SCALE GENOMIC DNA]</scope>
    <source>
        <strain evidence="1 2">DSM 18909</strain>
    </source>
</reference>
<dbReference type="EMBL" id="JAFLHG010000001">
    <property type="protein sequence ID" value="MBT8796687.1"/>
    <property type="molecule type" value="Genomic_DNA"/>
</dbReference>
<comment type="caution">
    <text evidence="1">The sequence shown here is derived from an EMBL/GenBank/DDBJ whole genome shotgun (WGS) entry which is preliminary data.</text>
</comment>
<gene>
    <name evidence="1" type="ORF">J0P97_01170</name>
</gene>
<keyword evidence="2" id="KW-1185">Reference proteome</keyword>
<dbReference type="Proteomes" id="UP000740605">
    <property type="component" value="Unassembled WGS sequence"/>
</dbReference>
<proteinExistence type="predicted"/>
<evidence type="ECO:0000313" key="1">
    <source>
        <dbReference type="EMBL" id="MBT8796687.1"/>
    </source>
</evidence>
<name>A0ABS5XRW1_9MICO</name>
<dbReference type="RefSeq" id="WP_215485935.1">
    <property type="nucleotide sequence ID" value="NZ_BAAAPJ010000001.1"/>
</dbReference>
<evidence type="ECO:0008006" key="3">
    <source>
        <dbReference type="Google" id="ProtNLM"/>
    </source>
</evidence>
<evidence type="ECO:0000313" key="2">
    <source>
        <dbReference type="Proteomes" id="UP000740605"/>
    </source>
</evidence>
<accession>A0ABS5XRW1</accession>